<feature type="transmembrane region" description="Helical" evidence="1">
    <location>
        <begin position="385"/>
        <end position="406"/>
    </location>
</feature>
<proteinExistence type="predicted"/>
<keyword evidence="1" id="KW-0472">Membrane</keyword>
<keyword evidence="1" id="KW-1133">Transmembrane helix</keyword>
<evidence type="ECO:0000313" key="2">
    <source>
        <dbReference type="EMBL" id="SFE23186.1"/>
    </source>
</evidence>
<sequence length="664" mass="74758">MRGNETTTTTNTAGSGSSVGIQAEWVHNSNVYMVSSDDPPEQKYRVGVNYLDNGVPSRAREWIDAAIARDYDGAAVRFYWALALLSKRSYRELSTEERGLLGELPDHIATYPDSEWTRALEALCELLGHLDVPDRDPTPALEKLRSLPARQREQIVRHCDLVLTSGVKDSLWAETRRTAERRQHAGNRENRVWAYFQPEPIPPRAQSPDPNGATPQHWLRAVLASALLAGALGSLGWILLQRPTAISVIAYSMTLAVGALAARTGFEWRYRTQRLRAKEREHAGEVAAHAAPGSGFANQVDHAFQYYAHKYAPRGVDRSGWLAETRGIRTTLRNEVVELYRESRIQVGRVRWLIRHLILDVRKQWCENTLFSYRQQYRTPLSTRAWCLSALVVGVLAACAVVDAAVRTAPLSALAGVLIAVISGRVATFRWCYILGERRRFAEEDQEHERTLEARQTAYQRWKDKLAATCPTDEEMETWLECDRALLVDEALRHYRLAWRDITAHTIVQTPAKSCKRARVNGGPWRYSKYDLQLFLITAEGVRELAKQLDVEHGTFHGNERGHFRFDAVSSLRVVESGDYKYTLELTLSNGPSRTIEVTEPERNFEPASPDEPGLSRISLDATGFTHALHVLEGISAEGKAWIQRDTAATQRSNPVPFGIESAA</sequence>
<protein>
    <submittedName>
        <fullName evidence="2">Uncharacterized protein</fullName>
    </submittedName>
</protein>
<keyword evidence="1" id="KW-0812">Transmembrane</keyword>
<evidence type="ECO:0000313" key="3">
    <source>
        <dbReference type="Proteomes" id="UP000198716"/>
    </source>
</evidence>
<dbReference type="RefSeq" id="WP_092928009.1">
    <property type="nucleotide sequence ID" value="NZ_FOMZ01000009.1"/>
</dbReference>
<gene>
    <name evidence="2" type="ORF">SAMN04487819_109257</name>
</gene>
<dbReference type="EMBL" id="FOMZ01000009">
    <property type="protein sequence ID" value="SFE23186.1"/>
    <property type="molecule type" value="Genomic_DNA"/>
</dbReference>
<feature type="transmembrane region" description="Helical" evidence="1">
    <location>
        <begin position="245"/>
        <end position="266"/>
    </location>
</feature>
<feature type="transmembrane region" description="Helical" evidence="1">
    <location>
        <begin position="412"/>
        <end position="433"/>
    </location>
</feature>
<reference evidence="3" key="1">
    <citation type="submission" date="2016-10" db="EMBL/GenBank/DDBJ databases">
        <authorList>
            <person name="Varghese N."/>
            <person name="Submissions S."/>
        </authorList>
    </citation>
    <scope>NUCLEOTIDE SEQUENCE [LARGE SCALE GENOMIC DNA]</scope>
    <source>
        <strain evidence="3">DSM 45004</strain>
    </source>
</reference>
<name>A0A1I1YUF6_9ACTN</name>
<dbReference type="Proteomes" id="UP000198716">
    <property type="component" value="Unassembled WGS sequence"/>
</dbReference>
<feature type="transmembrane region" description="Helical" evidence="1">
    <location>
        <begin position="218"/>
        <end position="239"/>
    </location>
</feature>
<accession>A0A1I1YUF6</accession>
<evidence type="ECO:0000256" key="1">
    <source>
        <dbReference type="SAM" id="Phobius"/>
    </source>
</evidence>
<organism evidence="2 3">
    <name type="scientific">Actinopolyspora alba</name>
    <dbReference type="NCBI Taxonomy" id="673379"/>
    <lineage>
        <taxon>Bacteria</taxon>
        <taxon>Bacillati</taxon>
        <taxon>Actinomycetota</taxon>
        <taxon>Actinomycetes</taxon>
        <taxon>Actinopolysporales</taxon>
        <taxon>Actinopolysporaceae</taxon>
        <taxon>Actinopolyspora</taxon>
        <taxon>Actinopolyspora alba group</taxon>
    </lineage>
</organism>
<keyword evidence="3" id="KW-1185">Reference proteome</keyword>
<dbReference type="AlphaFoldDB" id="A0A1I1YUF6"/>